<comment type="caution">
    <text evidence="5">The sequence shown here is derived from an EMBL/GenBank/DDBJ whole genome shotgun (WGS) entry which is preliminary data.</text>
</comment>
<dbReference type="Pfam" id="PF17782">
    <property type="entry name" value="WHD_DprA"/>
    <property type="match status" value="1"/>
</dbReference>
<feature type="region of interest" description="Disordered" evidence="2">
    <location>
        <begin position="294"/>
        <end position="315"/>
    </location>
</feature>
<feature type="domain" description="DprA winged helix" evidence="4">
    <location>
        <begin position="306"/>
        <end position="365"/>
    </location>
</feature>
<comment type="similarity">
    <text evidence="1">Belongs to the DprA/Smf family.</text>
</comment>
<dbReference type="InterPro" id="IPR003488">
    <property type="entry name" value="DprA"/>
</dbReference>
<name>A0A918TFA3_9BACT</name>
<proteinExistence type="inferred from homology"/>
<dbReference type="Pfam" id="PF14520">
    <property type="entry name" value="HHH_5"/>
    <property type="match status" value="1"/>
</dbReference>
<evidence type="ECO:0000259" key="4">
    <source>
        <dbReference type="Pfam" id="PF17782"/>
    </source>
</evidence>
<dbReference type="Pfam" id="PF02481">
    <property type="entry name" value="DNA_processg_A"/>
    <property type="match status" value="1"/>
</dbReference>
<dbReference type="NCBIfam" id="TIGR00732">
    <property type="entry name" value="dprA"/>
    <property type="match status" value="1"/>
</dbReference>
<evidence type="ECO:0000256" key="1">
    <source>
        <dbReference type="ARBA" id="ARBA00006525"/>
    </source>
</evidence>
<dbReference type="InterPro" id="IPR041614">
    <property type="entry name" value="DprA_WH"/>
</dbReference>
<evidence type="ECO:0000256" key="2">
    <source>
        <dbReference type="SAM" id="MobiDB-lite"/>
    </source>
</evidence>
<feature type="domain" description="Smf/DprA SLOG" evidence="3">
    <location>
        <begin position="77"/>
        <end position="286"/>
    </location>
</feature>
<dbReference type="InterPro" id="IPR010994">
    <property type="entry name" value="RuvA_2-like"/>
</dbReference>
<keyword evidence="6" id="KW-1185">Reference proteome</keyword>
<evidence type="ECO:0000259" key="3">
    <source>
        <dbReference type="Pfam" id="PF02481"/>
    </source>
</evidence>
<dbReference type="Gene3D" id="1.10.10.10">
    <property type="entry name" value="Winged helix-like DNA-binding domain superfamily/Winged helix DNA-binding domain"/>
    <property type="match status" value="1"/>
</dbReference>
<dbReference type="GO" id="GO:0009294">
    <property type="term" value="P:DNA-mediated transformation"/>
    <property type="evidence" value="ECO:0007669"/>
    <property type="project" value="InterPro"/>
</dbReference>
<dbReference type="RefSeq" id="WP_189567552.1">
    <property type="nucleotide sequence ID" value="NZ_JBHLZH010000031.1"/>
</dbReference>
<dbReference type="Gene3D" id="3.40.50.450">
    <property type="match status" value="1"/>
</dbReference>
<sequence>MLSALLTLNALPKVGPIRLRRLLRQFGNPETILAQSSTSLQSVSGIGPEVASIICDWQTLTDADAELALCERHGITILTPKSLHWPRQLAESPDAPLLLYVKGEVTEADQHAIGVVGSRRCTHYGRATTRNFASGLARSGYTIISGLARGIDTEAHQAALDAGGRTIAVLGSGLLNLYPSENRDLAERIADGHGAVVSEFPLRCPPDKQTFPQRNRIVANWSTALLVTESPRRSGSLITAGMASDAGRPVYAIPGPIDRPQSEGCHDLIREGASLVFEPNQILRDLQELPLFQTNSKSAKKESPAKKENPAPALNEVESTIYSQITSEELTMDQIADRSGSPIHLVSATLLGLEMKGLVKQMAGQRYVRTFN</sequence>
<dbReference type="AlphaFoldDB" id="A0A918TFA3"/>
<feature type="compositionally biased region" description="Basic and acidic residues" evidence="2">
    <location>
        <begin position="299"/>
        <end position="309"/>
    </location>
</feature>
<organism evidence="5 6">
    <name type="scientific">Roseibacillus persicicus</name>
    <dbReference type="NCBI Taxonomy" id="454148"/>
    <lineage>
        <taxon>Bacteria</taxon>
        <taxon>Pseudomonadati</taxon>
        <taxon>Verrucomicrobiota</taxon>
        <taxon>Verrucomicrobiia</taxon>
        <taxon>Verrucomicrobiales</taxon>
        <taxon>Verrucomicrobiaceae</taxon>
        <taxon>Roseibacillus</taxon>
    </lineage>
</organism>
<dbReference type="PANTHER" id="PTHR43022:SF1">
    <property type="entry name" value="PROTEIN SMF"/>
    <property type="match status" value="1"/>
</dbReference>
<dbReference type="SUPFAM" id="SSF102405">
    <property type="entry name" value="MCP/YpsA-like"/>
    <property type="match status" value="1"/>
</dbReference>
<gene>
    <name evidence="5" type="primary">dprA</name>
    <name evidence="5" type="ORF">GCM10007100_06270</name>
</gene>
<reference evidence="5" key="2">
    <citation type="submission" date="2020-09" db="EMBL/GenBank/DDBJ databases">
        <authorList>
            <person name="Sun Q."/>
            <person name="Kim S."/>
        </authorList>
    </citation>
    <scope>NUCLEOTIDE SEQUENCE</scope>
    <source>
        <strain evidence="5">KCTC 12988</strain>
    </source>
</reference>
<protein>
    <submittedName>
        <fullName evidence="5">DNA polymerase III</fullName>
    </submittedName>
</protein>
<reference evidence="5" key="1">
    <citation type="journal article" date="2014" name="Int. J. Syst. Evol. Microbiol.">
        <title>Complete genome sequence of Corynebacterium casei LMG S-19264T (=DSM 44701T), isolated from a smear-ripened cheese.</title>
        <authorList>
            <consortium name="US DOE Joint Genome Institute (JGI-PGF)"/>
            <person name="Walter F."/>
            <person name="Albersmeier A."/>
            <person name="Kalinowski J."/>
            <person name="Ruckert C."/>
        </authorList>
    </citation>
    <scope>NUCLEOTIDE SEQUENCE</scope>
    <source>
        <strain evidence="5">KCTC 12988</strain>
    </source>
</reference>
<dbReference type="InterPro" id="IPR057666">
    <property type="entry name" value="DrpA_SLOG"/>
</dbReference>
<dbReference type="InterPro" id="IPR036388">
    <property type="entry name" value="WH-like_DNA-bd_sf"/>
</dbReference>
<evidence type="ECO:0000313" key="6">
    <source>
        <dbReference type="Proteomes" id="UP000644507"/>
    </source>
</evidence>
<dbReference type="Proteomes" id="UP000644507">
    <property type="component" value="Unassembled WGS sequence"/>
</dbReference>
<accession>A0A918TFA3</accession>
<dbReference type="EMBL" id="BMXI01000002">
    <property type="protein sequence ID" value="GHC43828.1"/>
    <property type="molecule type" value="Genomic_DNA"/>
</dbReference>
<evidence type="ECO:0000313" key="5">
    <source>
        <dbReference type="EMBL" id="GHC43828.1"/>
    </source>
</evidence>
<dbReference type="PANTHER" id="PTHR43022">
    <property type="entry name" value="PROTEIN SMF"/>
    <property type="match status" value="1"/>
</dbReference>
<dbReference type="SUPFAM" id="SSF47781">
    <property type="entry name" value="RuvA domain 2-like"/>
    <property type="match status" value="1"/>
</dbReference>